<dbReference type="EMBL" id="JAQNZF010000025">
    <property type="protein sequence ID" value="MDC2743954.1"/>
    <property type="molecule type" value="Genomic_DNA"/>
</dbReference>
<gene>
    <name evidence="3" type="ORF">PO382_17190</name>
</gene>
<feature type="compositionally biased region" description="Polar residues" evidence="1">
    <location>
        <begin position="215"/>
        <end position="234"/>
    </location>
</feature>
<dbReference type="Proteomes" id="UP001219389">
    <property type="component" value="Unassembled WGS sequence"/>
</dbReference>
<comment type="caution">
    <text evidence="3">The sequence shown here is derived from an EMBL/GenBank/DDBJ whole genome shotgun (WGS) entry which is preliminary data.</text>
</comment>
<dbReference type="Pfam" id="PF25200">
    <property type="entry name" value="DUF7833"/>
    <property type="match status" value="1"/>
</dbReference>
<accession>A0AAW6HHB3</accession>
<dbReference type="InterPro" id="IPR036388">
    <property type="entry name" value="WH-like_DNA-bd_sf"/>
</dbReference>
<dbReference type="RefSeq" id="WP_229136548.1">
    <property type="nucleotide sequence ID" value="NZ_JADMTR010000062.1"/>
</dbReference>
<protein>
    <submittedName>
        <fullName evidence="3">Helix-turn-helix domain-containing protein</fullName>
    </submittedName>
</protein>
<reference evidence="3" key="1">
    <citation type="submission" date="2022-10" db="EMBL/GenBank/DDBJ databases">
        <title>Human gut microbiome strain richness.</title>
        <authorList>
            <person name="Chen-Liaw A."/>
        </authorList>
    </citation>
    <scope>NUCLEOTIDE SEQUENCE</scope>
    <source>
        <strain evidence="3">BSD2780120875st1_E1_BSD2780120875_150330</strain>
    </source>
</reference>
<evidence type="ECO:0000259" key="2">
    <source>
        <dbReference type="Pfam" id="PF25200"/>
    </source>
</evidence>
<organism evidence="3 4">
    <name type="scientific">Bacteroides ovatus</name>
    <dbReference type="NCBI Taxonomy" id="28116"/>
    <lineage>
        <taxon>Bacteria</taxon>
        <taxon>Pseudomonadati</taxon>
        <taxon>Bacteroidota</taxon>
        <taxon>Bacteroidia</taxon>
        <taxon>Bacteroidales</taxon>
        <taxon>Bacteroidaceae</taxon>
        <taxon>Bacteroides</taxon>
    </lineage>
</organism>
<evidence type="ECO:0000256" key="1">
    <source>
        <dbReference type="SAM" id="MobiDB-lite"/>
    </source>
</evidence>
<feature type="domain" description="DUF7833" evidence="2">
    <location>
        <begin position="129"/>
        <end position="191"/>
    </location>
</feature>
<evidence type="ECO:0000313" key="4">
    <source>
        <dbReference type="Proteomes" id="UP001219389"/>
    </source>
</evidence>
<sequence>MNRSVEFSPNEVFLYFYLLNECNIRGWQNPFEHPNKTIVLATGISEKTVIEVRNRLQQKGLITFESGKKNAKSPVYYLLDESKTVSKRVSKTVNIKDKTKDNKTISPLRVGDLFPADSFFDKSLDDCYTELKSNRSWAETVTMNTRSSGNPDFTLETFYGYLEKFFMKLQNEGETAKSPKDAMSHFARWLTFELKNKKDERRINKNRTAGGAKTVANSPGDNSNPKGVNSDTTGLTDWIDSLSIGR</sequence>
<feature type="region of interest" description="Disordered" evidence="1">
    <location>
        <begin position="200"/>
        <end position="234"/>
    </location>
</feature>
<dbReference type="AlphaFoldDB" id="A0AAW6HHB3"/>
<dbReference type="InterPro" id="IPR057155">
    <property type="entry name" value="DUF7833"/>
</dbReference>
<evidence type="ECO:0000313" key="3">
    <source>
        <dbReference type="EMBL" id="MDC2743954.1"/>
    </source>
</evidence>
<name>A0AAW6HHB3_BACOV</name>
<dbReference type="Gene3D" id="1.10.10.10">
    <property type="entry name" value="Winged helix-like DNA-binding domain superfamily/Winged helix DNA-binding domain"/>
    <property type="match status" value="1"/>
</dbReference>
<proteinExistence type="predicted"/>